<accession>A0A1V0UNU6</accession>
<proteinExistence type="predicted"/>
<dbReference type="Pfam" id="PF13021">
    <property type="entry name" value="DUF3885"/>
    <property type="match status" value="1"/>
</dbReference>
<protein>
    <recommendedName>
        <fullName evidence="1">DUF3885 domain-containing protein</fullName>
    </recommendedName>
</protein>
<dbReference type="AlphaFoldDB" id="A0A1V0UNU6"/>
<feature type="domain" description="DUF3885" evidence="1">
    <location>
        <begin position="8"/>
        <end position="198"/>
    </location>
</feature>
<name>A0A1V0UNU6_9BACL</name>
<gene>
    <name evidence="2" type="ORF">B7C51_02595</name>
</gene>
<dbReference type="InterPro" id="IPR024976">
    <property type="entry name" value="DUF3885"/>
</dbReference>
<reference evidence="2 3" key="1">
    <citation type="submission" date="2017-03" db="EMBL/GenBank/DDBJ databases">
        <title>Paenibacillus larvae genome sequencing.</title>
        <authorList>
            <person name="Dingman D.W."/>
        </authorList>
    </citation>
    <scope>NUCLEOTIDE SEQUENCE [LARGE SCALE GENOMIC DNA]</scope>
    <source>
        <strain evidence="2 3">SAG 10367</strain>
    </source>
</reference>
<evidence type="ECO:0000313" key="3">
    <source>
        <dbReference type="Proteomes" id="UP000192727"/>
    </source>
</evidence>
<dbReference type="Proteomes" id="UP000192727">
    <property type="component" value="Chromosome"/>
</dbReference>
<organism evidence="2 3">
    <name type="scientific">Paenibacillus larvae subsp. pulvifaciens</name>
    <dbReference type="NCBI Taxonomy" id="1477"/>
    <lineage>
        <taxon>Bacteria</taxon>
        <taxon>Bacillati</taxon>
        <taxon>Bacillota</taxon>
        <taxon>Bacilli</taxon>
        <taxon>Bacillales</taxon>
        <taxon>Paenibacillaceae</taxon>
        <taxon>Paenibacillus</taxon>
    </lineage>
</organism>
<evidence type="ECO:0000313" key="2">
    <source>
        <dbReference type="EMBL" id="ARF66929.1"/>
    </source>
</evidence>
<dbReference type="RefSeq" id="WP_083038522.1">
    <property type="nucleotide sequence ID" value="NZ_CP020557.1"/>
</dbReference>
<dbReference type="EMBL" id="CP020557">
    <property type="protein sequence ID" value="ARF66929.1"/>
    <property type="molecule type" value="Genomic_DNA"/>
</dbReference>
<evidence type="ECO:0000259" key="1">
    <source>
        <dbReference type="Pfam" id="PF13021"/>
    </source>
</evidence>
<sequence length="208" mass="25182">MNCWSELDEYILDKFEDLELKKPLFYNARYGLRFDLGSDLEINQGRVEQVYYRSKSLFYEINSNEDELFFVIFADFWNDEPMLTIKDEVINVFQNYLKDFSIAEINQVVIPYRYKEDDEDDTMTLRVYIKRKVKDIKLDDLLVSMADGNVYGDIYLINSKKHVIYDLYDDRGLDIISCYKESLYKLYTDYNNWILEYDRKRIDKIFLS</sequence>